<dbReference type="NCBIfam" id="TIGR04312">
    <property type="entry name" value="choice_anch_B"/>
    <property type="match status" value="1"/>
</dbReference>
<feature type="chain" id="PRO_5011498781" evidence="2">
    <location>
        <begin position="22"/>
        <end position="519"/>
    </location>
</feature>
<dbReference type="InterPro" id="IPR013211">
    <property type="entry name" value="LVIVD"/>
</dbReference>
<dbReference type="PANTHER" id="PTHR38787:SF3">
    <property type="entry name" value="REGULATORY P DOMAIN-CONTAINING PROTEIN"/>
    <property type="match status" value="1"/>
</dbReference>
<proteinExistence type="predicted"/>
<keyword evidence="5" id="KW-1185">Reference proteome</keyword>
<gene>
    <name evidence="4" type="ORF">SAMN05443431_10953</name>
</gene>
<dbReference type="NCBIfam" id="NF033708">
    <property type="entry name" value="T9SS_Cterm_ChiA"/>
    <property type="match status" value="1"/>
</dbReference>
<evidence type="ECO:0000259" key="3">
    <source>
        <dbReference type="Pfam" id="PF18962"/>
    </source>
</evidence>
<name>A0A1I3S610_9FLAO</name>
<evidence type="ECO:0000313" key="5">
    <source>
        <dbReference type="Proteomes" id="UP000199559"/>
    </source>
</evidence>
<protein>
    <submittedName>
        <fullName evidence="4">Choice-of-anchor B domain-containing protein</fullName>
    </submittedName>
</protein>
<dbReference type="NCBIfam" id="TIGR04183">
    <property type="entry name" value="Por_Secre_tail"/>
    <property type="match status" value="1"/>
</dbReference>
<sequence length="519" mass="56448">MSISKKLLFILLLCITQLTLAQSPCVNGFATQTINGVETSYPCNGYDLLSRIPISTLATTLGNEEGSDLWGWTDPLDGKEYTIIGTTNSTAFVDISDPINPVFLGRIETANGNTSFWRDIKVYNNHAYIVADGVGSHGMQIFDLTTLRSGVNDDLTFTNSSTDGNVKVFTGDNGINIGSCHNIVINESEGIAYLVGCGGAASGGPVFVDITTPLSPTIVGSYSGKGYTHDAQVITYNGTDNNVTSPTVIGVSSYIGREILLASNGGSNDRVVLLDVTDKNNPQFISEITYPNPGYAHQGWFTDDHRYFIFGDETDEQNFGFGTRTFVFDMLDLDNPVLSTTYEASIAAIDHNGYVKDDTFYLANYRAGMRVLDIPTLISTNNSNSETGYFDTYPASNSANFNGAWSIYPYFESGNIIISDIERGLFVVRASNNPLSTKDFNLDSKFSLVPNPTKTNSKLTASKGQTITSVEVYNVIGKKLFSKNNINQDSIVLPTTHLSNGLYLVKINNTTTKKLVINK</sequence>
<feature type="domain" description="Secretion system C-terminal sorting" evidence="3">
    <location>
        <begin position="450"/>
        <end position="517"/>
    </location>
</feature>
<keyword evidence="1 2" id="KW-0732">Signal</keyword>
<dbReference type="GO" id="GO:0005576">
    <property type="term" value="C:extracellular region"/>
    <property type="evidence" value="ECO:0007669"/>
    <property type="project" value="TreeGrafter"/>
</dbReference>
<dbReference type="STRING" id="1144750.SAMN05443431_10953"/>
<organism evidence="4 5">
    <name type="scientific">Olleya namhaensis</name>
    <dbReference type="NCBI Taxonomy" id="1144750"/>
    <lineage>
        <taxon>Bacteria</taxon>
        <taxon>Pseudomonadati</taxon>
        <taxon>Bacteroidota</taxon>
        <taxon>Flavobacteriia</taxon>
        <taxon>Flavobacteriales</taxon>
        <taxon>Flavobacteriaceae</taxon>
    </lineage>
</organism>
<dbReference type="RefSeq" id="WP_090841710.1">
    <property type="nucleotide sequence ID" value="NZ_FORM01000009.1"/>
</dbReference>
<evidence type="ECO:0000313" key="4">
    <source>
        <dbReference type="EMBL" id="SFJ54125.1"/>
    </source>
</evidence>
<dbReference type="InterPro" id="IPR027589">
    <property type="entry name" value="Choice_anch_B"/>
</dbReference>
<evidence type="ECO:0000256" key="2">
    <source>
        <dbReference type="SAM" id="SignalP"/>
    </source>
</evidence>
<dbReference type="Proteomes" id="UP000199559">
    <property type="component" value="Unassembled WGS sequence"/>
</dbReference>
<dbReference type="Pfam" id="PF18962">
    <property type="entry name" value="Por_Secre_tail"/>
    <property type="match status" value="1"/>
</dbReference>
<dbReference type="InterPro" id="IPR026444">
    <property type="entry name" value="Secre_tail"/>
</dbReference>
<accession>A0A1I3S610</accession>
<dbReference type="EMBL" id="FORM01000009">
    <property type="protein sequence ID" value="SFJ54125.1"/>
    <property type="molecule type" value="Genomic_DNA"/>
</dbReference>
<dbReference type="PANTHER" id="PTHR38787">
    <property type="entry name" value="REGULATORY P DOMAIN-CONTAINING PROTEIN"/>
    <property type="match status" value="1"/>
</dbReference>
<dbReference type="AlphaFoldDB" id="A0A1I3S610"/>
<reference evidence="5" key="1">
    <citation type="submission" date="2016-10" db="EMBL/GenBank/DDBJ databases">
        <authorList>
            <person name="Varghese N."/>
            <person name="Submissions S."/>
        </authorList>
    </citation>
    <scope>NUCLEOTIDE SEQUENCE [LARGE SCALE GENOMIC DNA]</scope>
    <source>
        <strain evidence="5">DSM 28881</strain>
    </source>
</reference>
<feature type="signal peptide" evidence="2">
    <location>
        <begin position="1"/>
        <end position="21"/>
    </location>
</feature>
<evidence type="ECO:0000256" key="1">
    <source>
        <dbReference type="ARBA" id="ARBA00022729"/>
    </source>
</evidence>
<dbReference type="Pfam" id="PF08309">
    <property type="entry name" value="LVIVD"/>
    <property type="match status" value="1"/>
</dbReference>